<dbReference type="Proteomes" id="UP000512286">
    <property type="component" value="Chromosome"/>
</dbReference>
<dbReference type="PANTHER" id="PTHR41771:SF1">
    <property type="entry name" value="MEMBRANE PROTEIN"/>
    <property type="match status" value="1"/>
</dbReference>
<dbReference type="RefSeq" id="WP_021800676.1">
    <property type="nucleotide sequence ID" value="NZ_CP059378.1"/>
</dbReference>
<dbReference type="KEGG" id="cint:HZF06_18165"/>
<dbReference type="PANTHER" id="PTHR41771">
    <property type="entry name" value="MEMBRANE PROTEIN-RELATED"/>
    <property type="match status" value="1"/>
</dbReference>
<dbReference type="Pfam" id="PF07907">
    <property type="entry name" value="YibE_F"/>
    <property type="match status" value="1"/>
</dbReference>
<evidence type="ECO:0000313" key="2">
    <source>
        <dbReference type="EMBL" id="QLY78988.1"/>
    </source>
</evidence>
<proteinExistence type="predicted"/>
<keyword evidence="1" id="KW-0812">Transmembrane</keyword>
<dbReference type="EMBL" id="CP059378">
    <property type="protein sequence ID" value="QLY78988.1"/>
    <property type="molecule type" value="Genomic_DNA"/>
</dbReference>
<accession>A0A7D6VPU3</accession>
<feature type="transmembrane region" description="Helical" evidence="1">
    <location>
        <begin position="124"/>
        <end position="141"/>
    </location>
</feature>
<feature type="transmembrane region" description="Helical" evidence="1">
    <location>
        <begin position="309"/>
        <end position="332"/>
    </location>
</feature>
<evidence type="ECO:0000313" key="3">
    <source>
        <dbReference type="Proteomes" id="UP000512286"/>
    </source>
</evidence>
<feature type="transmembrane region" description="Helical" evidence="1">
    <location>
        <begin position="251"/>
        <end position="272"/>
    </location>
</feature>
<feature type="transmembrane region" description="Helical" evidence="1">
    <location>
        <begin position="148"/>
        <end position="168"/>
    </location>
</feature>
<dbReference type="AlphaFoldDB" id="A0A7D6VPU3"/>
<dbReference type="InterPro" id="IPR012507">
    <property type="entry name" value="YibE_F"/>
</dbReference>
<protein>
    <submittedName>
        <fullName evidence="2">YibE/F family protein</fullName>
    </submittedName>
</protein>
<reference evidence="2 3" key="1">
    <citation type="submission" date="2020-07" db="EMBL/GenBank/DDBJ databases">
        <title>Electron transfer.</title>
        <authorList>
            <person name="Huang L."/>
            <person name="Liu X."/>
            <person name="Zhou S."/>
        </authorList>
    </citation>
    <scope>NUCLEOTIDE SEQUENCE [LARGE SCALE GENOMIC DNA]</scope>
    <source>
        <strain evidence="2 3">Lx1</strain>
    </source>
</reference>
<evidence type="ECO:0000256" key="1">
    <source>
        <dbReference type="SAM" id="Phobius"/>
    </source>
</evidence>
<feature type="transmembrane region" description="Helical" evidence="1">
    <location>
        <begin position="199"/>
        <end position="220"/>
    </location>
</feature>
<feature type="transmembrane region" description="Helical" evidence="1">
    <location>
        <begin position="344"/>
        <end position="364"/>
    </location>
</feature>
<keyword evidence="1" id="KW-1133">Transmembrane helix</keyword>
<name>A0A7D6VPU3_9CLOT</name>
<organism evidence="2 3">
    <name type="scientific">Clostridium intestinale</name>
    <dbReference type="NCBI Taxonomy" id="36845"/>
    <lineage>
        <taxon>Bacteria</taxon>
        <taxon>Bacillati</taxon>
        <taxon>Bacillota</taxon>
        <taxon>Clostridia</taxon>
        <taxon>Eubacteriales</taxon>
        <taxon>Clostridiaceae</taxon>
        <taxon>Clostridium</taxon>
    </lineage>
</organism>
<feature type="transmembrane region" description="Helical" evidence="1">
    <location>
        <begin position="7"/>
        <end position="23"/>
    </location>
</feature>
<feature type="transmembrane region" description="Helical" evidence="1">
    <location>
        <begin position="174"/>
        <end position="192"/>
    </location>
</feature>
<gene>
    <name evidence="2" type="ORF">HZF06_18165</name>
</gene>
<sequence>MKKNSNYISVALLVVFFIFLYIFNSTLTYNKPEDIQTGIVYEKAKVIKIISEDMGKDPEFDYIVIGKQKLELEILTGKNKGKIVTAMNLVERVDNKPAKVGTKFIVYTFDDFASTVISNYSRENSMYVLVGMFLAIVLIFGKIKGLKSIFSLGFTLVCVIYLFIPMILRGVEPILAAITVVILSTLVTLLSLNGWCRKTIIACISCILCTLFAGVIATIFGRISHISTVNTIEAENLLFIATNTSLKIKDLFFAGILIASVGAIMDTTISIASSLSELKELNPNIQEKQLLISGMNIGKDIMGTMTNTLILAFTGASINILIMLFMYNIQYIQLINLDMLVVEVIQGVSGSIAVVLSIPVTALLSAKILAGSTVQELEI</sequence>
<keyword evidence="1" id="KW-0472">Membrane</keyword>